<evidence type="ECO:0000313" key="1">
    <source>
        <dbReference type="EMBL" id="OSI13817.1"/>
    </source>
</evidence>
<reference evidence="2" key="1">
    <citation type="submission" date="2017-01" db="EMBL/GenBank/DDBJ databases">
        <authorList>
            <person name="Wolfgang W.J."/>
            <person name="Cole J."/>
            <person name="Wroblewski D."/>
            <person name="Mcginnis J."/>
            <person name="Musser K.A."/>
        </authorList>
    </citation>
    <scope>NUCLEOTIDE SEQUENCE [LARGE SCALE GENOMIC DNA]</scope>
    <source>
        <strain evidence="2">DSM 19151</strain>
    </source>
</reference>
<organism evidence="1 2">
    <name type="scientific">Neisseria dentiae</name>
    <dbReference type="NCBI Taxonomy" id="194197"/>
    <lineage>
        <taxon>Bacteria</taxon>
        <taxon>Pseudomonadati</taxon>
        <taxon>Pseudomonadota</taxon>
        <taxon>Betaproteobacteria</taxon>
        <taxon>Neisseriales</taxon>
        <taxon>Neisseriaceae</taxon>
        <taxon>Neisseria</taxon>
    </lineage>
</organism>
<protein>
    <submittedName>
        <fullName evidence="1">Uncharacterized protein</fullName>
    </submittedName>
</protein>
<dbReference type="Proteomes" id="UP000193118">
    <property type="component" value="Unassembled WGS sequence"/>
</dbReference>
<name>A0A1X3D2S2_9NEIS</name>
<dbReference type="RefSeq" id="WP_085367095.1">
    <property type="nucleotide sequence ID" value="NZ_CAUJPZ010000067.1"/>
</dbReference>
<keyword evidence="2" id="KW-1185">Reference proteome</keyword>
<proteinExistence type="predicted"/>
<evidence type="ECO:0000313" key="2">
    <source>
        <dbReference type="Proteomes" id="UP000193118"/>
    </source>
</evidence>
<dbReference type="EMBL" id="MTBO01000055">
    <property type="protein sequence ID" value="OSI13817.1"/>
    <property type="molecule type" value="Genomic_DNA"/>
</dbReference>
<dbReference type="AlphaFoldDB" id="A0A1X3D2S2"/>
<accession>A0A1X3D2S2</accession>
<sequence>MNIKVFVLAAALVGGLYYIQENPQITKQVKQTFSRENLFEVKFKDAEKQKQYEEHKTSLFYPDSQS</sequence>
<dbReference type="OrthoDB" id="8605758at2"/>
<comment type="caution">
    <text evidence="1">The sequence shown here is derived from an EMBL/GenBank/DDBJ whole genome shotgun (WGS) entry which is preliminary data.</text>
</comment>
<dbReference type="GeneID" id="94580160"/>
<gene>
    <name evidence="1" type="ORF">BWD09_12400</name>
</gene>